<dbReference type="SUPFAM" id="SSF88946">
    <property type="entry name" value="Sigma2 domain of RNA polymerase sigma factors"/>
    <property type="match status" value="1"/>
</dbReference>
<dbReference type="RefSeq" id="WP_116845998.1">
    <property type="nucleotide sequence ID" value="NZ_QTJU01000001.1"/>
</dbReference>
<dbReference type="AlphaFoldDB" id="A0A3E1NQN7"/>
<dbReference type="Gene3D" id="1.10.1740.10">
    <property type="match status" value="1"/>
</dbReference>
<evidence type="ECO:0008006" key="3">
    <source>
        <dbReference type="Google" id="ProtNLM"/>
    </source>
</evidence>
<name>A0A3E1NQN7_9BACT</name>
<protein>
    <recommendedName>
        <fullName evidence="3">Sigma-70 family RNA polymerase sigma factor</fullName>
    </recommendedName>
</protein>
<dbReference type="InterPro" id="IPR013325">
    <property type="entry name" value="RNA_pol_sigma_r2"/>
</dbReference>
<accession>A0A3E1NQN7</accession>
<evidence type="ECO:0000313" key="2">
    <source>
        <dbReference type="Proteomes" id="UP000261284"/>
    </source>
</evidence>
<dbReference type="GO" id="GO:0003700">
    <property type="term" value="F:DNA-binding transcription factor activity"/>
    <property type="evidence" value="ECO:0007669"/>
    <property type="project" value="InterPro"/>
</dbReference>
<gene>
    <name evidence="1" type="ORF">DXN05_04540</name>
</gene>
<comment type="caution">
    <text evidence="1">The sequence shown here is derived from an EMBL/GenBank/DDBJ whole genome shotgun (WGS) entry which is preliminary data.</text>
</comment>
<dbReference type="GO" id="GO:0006352">
    <property type="term" value="P:DNA-templated transcription initiation"/>
    <property type="evidence" value="ECO:0007669"/>
    <property type="project" value="InterPro"/>
</dbReference>
<proteinExistence type="predicted"/>
<organism evidence="1 2">
    <name type="scientific">Deminuibacter soli</name>
    <dbReference type="NCBI Taxonomy" id="2291815"/>
    <lineage>
        <taxon>Bacteria</taxon>
        <taxon>Pseudomonadati</taxon>
        <taxon>Bacteroidota</taxon>
        <taxon>Chitinophagia</taxon>
        <taxon>Chitinophagales</taxon>
        <taxon>Chitinophagaceae</taxon>
        <taxon>Deminuibacter</taxon>
    </lineage>
</organism>
<sequence length="166" mass="18879">MSTIIPANPLPFHDFFGCIAAGDSEAFQSFVDRYCFTVFAFATQITGGKNAATIMALTIEIFLFIWNNRQQLAEEEKPSGFVYNVIFGHLHQFLEEQNDQHRIRLLQTMQPKKRAIAKAIKQQMWSAAQPAISFNAAFTGARQYRQFKKLAKVPAISFSRVHTGRM</sequence>
<dbReference type="EMBL" id="QTJU01000001">
    <property type="protein sequence ID" value="RFM30242.1"/>
    <property type="molecule type" value="Genomic_DNA"/>
</dbReference>
<reference evidence="1 2" key="1">
    <citation type="submission" date="2018-08" db="EMBL/GenBank/DDBJ databases">
        <title>Chitinophagaceae sp. K23C18032701, a novel bacterium isolated from forest soil.</title>
        <authorList>
            <person name="Wang C."/>
        </authorList>
    </citation>
    <scope>NUCLEOTIDE SEQUENCE [LARGE SCALE GENOMIC DNA]</scope>
    <source>
        <strain evidence="1 2">K23C18032701</strain>
    </source>
</reference>
<dbReference type="Proteomes" id="UP000261284">
    <property type="component" value="Unassembled WGS sequence"/>
</dbReference>
<evidence type="ECO:0000313" key="1">
    <source>
        <dbReference type="EMBL" id="RFM30242.1"/>
    </source>
</evidence>
<keyword evidence="2" id="KW-1185">Reference proteome</keyword>